<dbReference type="RefSeq" id="WP_205720712.1">
    <property type="nucleotide sequence ID" value="NZ_CP070608.1"/>
</dbReference>
<evidence type="ECO:0000256" key="1">
    <source>
        <dbReference type="ARBA" id="ARBA00009460"/>
    </source>
</evidence>
<dbReference type="GO" id="GO:0016301">
    <property type="term" value="F:kinase activity"/>
    <property type="evidence" value="ECO:0007669"/>
    <property type="project" value="UniProtKB-UniRule"/>
</dbReference>
<proteinExistence type="inferred from homology"/>
<evidence type="ECO:0000313" key="3">
    <source>
        <dbReference type="EMBL" id="QSE96195.1"/>
    </source>
</evidence>
<dbReference type="PANTHER" id="PTHR12149">
    <property type="entry name" value="FRUCTOSAMINE 3 KINASE-RELATED PROTEIN"/>
    <property type="match status" value="1"/>
</dbReference>
<organism evidence="3 4">
    <name type="scientific">Fulvivirga lutea</name>
    <dbReference type="NCBI Taxonomy" id="2810512"/>
    <lineage>
        <taxon>Bacteria</taxon>
        <taxon>Pseudomonadati</taxon>
        <taxon>Bacteroidota</taxon>
        <taxon>Cytophagia</taxon>
        <taxon>Cytophagales</taxon>
        <taxon>Fulvivirgaceae</taxon>
        <taxon>Fulvivirga</taxon>
    </lineage>
</organism>
<dbReference type="Gene3D" id="3.90.1200.10">
    <property type="match status" value="1"/>
</dbReference>
<dbReference type="InterPro" id="IPR016477">
    <property type="entry name" value="Fructo-/Ketosamine-3-kinase"/>
</dbReference>
<dbReference type="Pfam" id="PF03881">
    <property type="entry name" value="Fructosamin_kin"/>
    <property type="match status" value="1"/>
</dbReference>
<sequence>MIPEEIKTCLIDNYGELQSFTPASGGCINNGGTAKCKSQELFLKWNSASLYPGMFAAEAKGLNLLRKSELIVPEVLEVINGQTYEALILENIRSGGQNKNTMEKFGGQLAQMHRITQKKYGLDHDNYMGSLKQYNKPHENWIEFYIAQRLEPQLEIAVKKGLADLQLQMKFEKLYKLLPKLLVIEQPSLVHGDLWSGNYMINSDGNAVLIDPAVTFANREVDLAMTKLFGGFSQEFYSGYEAEYPTEKGLNERLDIYNLYPLLIHLNLFGSSYRSQIISILNYFI</sequence>
<keyword evidence="4" id="KW-1185">Reference proteome</keyword>
<reference evidence="3" key="1">
    <citation type="submission" date="2021-02" db="EMBL/GenBank/DDBJ databases">
        <title>Fulvivirga sp. S481 isolated from sea water.</title>
        <authorList>
            <person name="Bae S.S."/>
            <person name="Baek K."/>
        </authorList>
    </citation>
    <scope>NUCLEOTIDE SEQUENCE</scope>
    <source>
        <strain evidence="3">S481</strain>
    </source>
</reference>
<dbReference type="PROSITE" id="PS51257">
    <property type="entry name" value="PROKAR_LIPOPROTEIN"/>
    <property type="match status" value="1"/>
</dbReference>
<dbReference type="PANTHER" id="PTHR12149:SF8">
    <property type="entry name" value="PROTEIN-RIBULOSAMINE 3-KINASE"/>
    <property type="match status" value="1"/>
</dbReference>
<keyword evidence="2" id="KW-0808">Transferase</keyword>
<dbReference type="KEGG" id="fuv:JR347_11290"/>
<keyword evidence="2 3" id="KW-0418">Kinase</keyword>
<dbReference type="SUPFAM" id="SSF56112">
    <property type="entry name" value="Protein kinase-like (PK-like)"/>
    <property type="match status" value="1"/>
</dbReference>
<dbReference type="EMBL" id="CP070608">
    <property type="protein sequence ID" value="QSE96195.1"/>
    <property type="molecule type" value="Genomic_DNA"/>
</dbReference>
<dbReference type="AlphaFoldDB" id="A0A974WEA9"/>
<gene>
    <name evidence="3" type="ORF">JR347_11290</name>
</gene>
<dbReference type="Gene3D" id="3.30.200.20">
    <property type="entry name" value="Phosphorylase Kinase, domain 1"/>
    <property type="match status" value="1"/>
</dbReference>
<comment type="similarity">
    <text evidence="1 2">Belongs to the fructosamine kinase family.</text>
</comment>
<accession>A0A974WEA9</accession>
<protein>
    <submittedName>
        <fullName evidence="3">Fructosamine kinase family protein</fullName>
    </submittedName>
</protein>
<dbReference type="Proteomes" id="UP000662783">
    <property type="component" value="Chromosome"/>
</dbReference>
<dbReference type="InterPro" id="IPR011009">
    <property type="entry name" value="Kinase-like_dom_sf"/>
</dbReference>
<evidence type="ECO:0000256" key="2">
    <source>
        <dbReference type="PIRNR" id="PIRNR006221"/>
    </source>
</evidence>
<dbReference type="PIRSF" id="PIRSF006221">
    <property type="entry name" value="Ketosamine-3-kinase"/>
    <property type="match status" value="1"/>
</dbReference>
<evidence type="ECO:0000313" key="4">
    <source>
        <dbReference type="Proteomes" id="UP000662783"/>
    </source>
</evidence>
<name>A0A974WEA9_9BACT</name>